<feature type="compositionally biased region" description="Basic residues" evidence="1">
    <location>
        <begin position="993"/>
        <end position="1008"/>
    </location>
</feature>
<feature type="compositionally biased region" description="Low complexity" evidence="1">
    <location>
        <begin position="367"/>
        <end position="380"/>
    </location>
</feature>
<dbReference type="SUPFAM" id="SSF54695">
    <property type="entry name" value="POZ domain"/>
    <property type="match status" value="2"/>
</dbReference>
<name>A0AAV7YYV7_9EUKA</name>
<feature type="region of interest" description="Disordered" evidence="1">
    <location>
        <begin position="962"/>
        <end position="1051"/>
    </location>
</feature>
<feature type="compositionally biased region" description="Low complexity" evidence="1">
    <location>
        <begin position="965"/>
        <end position="980"/>
    </location>
</feature>
<dbReference type="PROSITE" id="PS50097">
    <property type="entry name" value="BTB"/>
    <property type="match status" value="2"/>
</dbReference>
<dbReference type="EMBL" id="JANTQA010000047">
    <property type="protein sequence ID" value="KAJ3432564.1"/>
    <property type="molecule type" value="Genomic_DNA"/>
</dbReference>
<reference evidence="3" key="1">
    <citation type="submission" date="2022-08" db="EMBL/GenBank/DDBJ databases">
        <title>Novel sulphate-reducing endosymbionts in the free-living metamonad Anaeramoeba.</title>
        <authorList>
            <person name="Jerlstrom-Hultqvist J."/>
            <person name="Cepicka I."/>
            <person name="Gallot-Lavallee L."/>
            <person name="Salas-Leiva D."/>
            <person name="Curtis B.A."/>
            <person name="Zahonova K."/>
            <person name="Pipaliya S."/>
            <person name="Dacks J."/>
            <person name="Roger A.J."/>
        </authorList>
    </citation>
    <scope>NUCLEOTIDE SEQUENCE</scope>
    <source>
        <strain evidence="3">Busselton2</strain>
    </source>
</reference>
<evidence type="ECO:0000313" key="3">
    <source>
        <dbReference type="EMBL" id="KAJ3432564.1"/>
    </source>
</evidence>
<dbReference type="InterPro" id="IPR011333">
    <property type="entry name" value="SKP1/BTB/POZ_sf"/>
</dbReference>
<dbReference type="SMART" id="SM00225">
    <property type="entry name" value="BTB"/>
    <property type="match status" value="2"/>
</dbReference>
<evidence type="ECO:0000313" key="4">
    <source>
        <dbReference type="Proteomes" id="UP001146793"/>
    </source>
</evidence>
<feature type="compositionally biased region" description="Polar residues" evidence="1">
    <location>
        <begin position="421"/>
        <end position="469"/>
    </location>
</feature>
<accession>A0AAV7YYV7</accession>
<evidence type="ECO:0000259" key="2">
    <source>
        <dbReference type="PROSITE" id="PS50097"/>
    </source>
</evidence>
<feature type="compositionally biased region" description="Low complexity" evidence="1">
    <location>
        <begin position="1011"/>
        <end position="1033"/>
    </location>
</feature>
<dbReference type="SUPFAM" id="SSF50998">
    <property type="entry name" value="Quinoprotein alcohol dehydrogenase-like"/>
    <property type="match status" value="1"/>
</dbReference>
<gene>
    <name evidence="3" type="ORF">M0812_21506</name>
</gene>
<feature type="region of interest" description="Disordered" evidence="1">
    <location>
        <begin position="348"/>
        <end position="474"/>
    </location>
</feature>
<dbReference type="Pfam" id="PF00651">
    <property type="entry name" value="BTB"/>
    <property type="match status" value="2"/>
</dbReference>
<feature type="compositionally biased region" description="Polar residues" evidence="1">
    <location>
        <begin position="348"/>
        <end position="366"/>
    </location>
</feature>
<dbReference type="Gene3D" id="2.130.10.10">
    <property type="entry name" value="YVTN repeat-like/Quinoprotein amine dehydrogenase"/>
    <property type="match status" value="1"/>
</dbReference>
<dbReference type="PANTHER" id="PTHR24413">
    <property type="entry name" value="SPECKLE-TYPE POZ PROTEIN"/>
    <property type="match status" value="1"/>
</dbReference>
<dbReference type="InterPro" id="IPR000210">
    <property type="entry name" value="BTB/POZ_dom"/>
</dbReference>
<evidence type="ECO:0000256" key="1">
    <source>
        <dbReference type="SAM" id="MobiDB-lite"/>
    </source>
</evidence>
<feature type="domain" description="BTB" evidence="2">
    <location>
        <begin position="181"/>
        <end position="248"/>
    </location>
</feature>
<organism evidence="3 4">
    <name type="scientific">Anaeramoeba flamelloides</name>
    <dbReference type="NCBI Taxonomy" id="1746091"/>
    <lineage>
        <taxon>Eukaryota</taxon>
        <taxon>Metamonada</taxon>
        <taxon>Anaeramoebidae</taxon>
        <taxon>Anaeramoeba</taxon>
    </lineage>
</organism>
<dbReference type="CDD" id="cd18186">
    <property type="entry name" value="BTB_POZ_ZBTB_KLHL-like"/>
    <property type="match status" value="1"/>
</dbReference>
<proteinExistence type="predicted"/>
<feature type="domain" description="BTB" evidence="2">
    <location>
        <begin position="41"/>
        <end position="107"/>
    </location>
</feature>
<dbReference type="Proteomes" id="UP001146793">
    <property type="component" value="Unassembled WGS sequence"/>
</dbReference>
<dbReference type="InterPro" id="IPR011047">
    <property type="entry name" value="Quinoprotein_ADH-like_sf"/>
</dbReference>
<dbReference type="Gene3D" id="3.30.710.10">
    <property type="entry name" value="Potassium Channel Kv1.1, Chain A"/>
    <property type="match status" value="2"/>
</dbReference>
<protein>
    <recommendedName>
        <fullName evidence="2">BTB domain-containing protein</fullName>
    </recommendedName>
</protein>
<comment type="caution">
    <text evidence="3">The sequence shown here is derived from an EMBL/GenBank/DDBJ whole genome shotgun (WGS) entry which is preliminary data.</text>
</comment>
<feature type="compositionally biased region" description="Polar residues" evidence="1">
    <location>
        <begin position="385"/>
        <end position="414"/>
    </location>
</feature>
<dbReference type="InterPro" id="IPR015943">
    <property type="entry name" value="WD40/YVTN_repeat-like_dom_sf"/>
</dbReference>
<sequence>MGQIIGKNHVEIVEKQKKQKIDTKSKVIQNMKVAIELEEFSDFMCIVGEDEEEFPVHKVILSLRSAYFDDYFKENKVSKQKSFPDVTPEIFEKVLEWIYSGKVSFAFDEVDEITQACHDFQLNSLTELIQYRIPQEGRRNNDEKDEDIEDEEDSDLDAQIFDFNERNSMRFGSAINNPQYSDIKFIVEGQEVFAHRVFLAARSKYYQAVFMSGMRECREDEIVAPLVTHNSFLAMLAFLYTGEVDYSRVDNVCDLLTLSDKLIMNDLKLHTELVIAQNFTQENFFMLFPFADQYNADWLKNFIPWVVTTDQKEEILIWNYETQQLEHSFTLTNLSIFKKQKTVYDNSTHNLASTNPQINNNSSIGSNTKLNTNLNETNTNDKSNHNSSLTERSNIQVQQESNEWTNSQSNNIQQGVGKVPKSTSSPTLNQLSRTKTDPNNSSLDNTKVSTPTGTTMAKINPDSTATYPTNVGIDTGSQPLSSDLDFDQNYALNSNTKINSSDIVNVFFHDNDSIFWWAKKNCASSQFLTFQNLLYEQTLSLLIIVTKRFIVFWDYVTQTWSECEIKKYLDKGDITTATIVPIKTWIIFGFSDGTIRIFNYLNRKKIKTIPCVSKEITHFEIFYLNHQQQNRQKSSFKTEKNYIDTHNNNNNSNSSSNGNSNGNQLWYNFFSESPIHFLIGSEDGTLNYWTYTNESVVLTLYNQSKGINFVCKSSLKSSKLLLIYTKDKLFSLIDYSKKPAPKITATFKSKRNYLSVVPFISFDLHFLGIDNKGELILLTRFHNTFYEQPLLNVSEFLGKEREEYNVNKKKKKKKKYPVVNITQFLTHPLKKETCFLATSSGIIGINFNSFQKLSRSFAVTKGWSRTISSFHNTQKPKGKQSTQTTHGKSYLIFSIRKKLKIITIRGSPKEFSNKQNIFSNQDNDFIDLPYNTLINAGAEFQGRTISLAWDQNITTSTFAIIIPPNKNSNNKKNNNNNNNKNKARNTDRDKPRSKSGIFKRKTVLKKNLHQNSNKNKINNNNNNGNNNQNNNNRKNNKKKNNKKNNNNDNDKMKLIIKKIEVNGEILPEKVHEIGFKKDIKKIWSGLFLGIKFESNEENQFGKDFLFSSKNQKLKKKKFKKKKKTNQRELEKEKEIKNLILNYEILTPLKKKATLPMSFQFYNWDLIQPISSKFPVFEDISFDPAGGFCLINYGINGCMVFDLKNQFNLLYTIPFPIESDLWYNGTLFIVTGDSVLSYFLHQREIGQIEIASFQPSRVIKNDLRQQKLKKFSSVEKYKQGIGNFENYRPRNTISLITIIEDQLCFFDQQYHMHLLSLDYPLIKFRLTLQVGLVGWAIKWASWVSHTLHSEVAFTVENRGFALESLQLKGLSIRTKILICCRNHLLKQGEQFLTQVELELQSNKFNLIEKNLLEKAIIRFAKIARKKKKSLNVAERAFKLASKFNTLNHEYLAMLYKETGQRGKLIELYNQIKNSNQNSLFVTGALLGGQPLLRALMLHKNYPFAGSLVTHQNVPKKNQQTVLQIWNQNLTKIKQGEMAQKQFD</sequence>